<protein>
    <submittedName>
        <fullName evidence="1">Excisionase</fullName>
    </submittedName>
</protein>
<reference evidence="1 2" key="1">
    <citation type="submission" date="2014-11" db="EMBL/GenBank/DDBJ databases">
        <title>Genome sequence and analysis of novel Kurthia sp.</title>
        <authorList>
            <person name="Lawson J.N."/>
            <person name="Gonzalez J.E."/>
            <person name="Rinauldi L."/>
            <person name="Xuan Z."/>
            <person name="Firman A."/>
            <person name="Shaddox L."/>
            <person name="Trudeau A."/>
            <person name="Shah S."/>
            <person name="Reiman D."/>
        </authorList>
    </citation>
    <scope>NUCLEOTIDE SEQUENCE [LARGE SCALE GENOMIC DNA]</scope>
    <source>
        <strain evidence="1 2">3B1D</strain>
    </source>
</reference>
<dbReference type="OrthoDB" id="2166477at2"/>
<evidence type="ECO:0000313" key="1">
    <source>
        <dbReference type="EMBL" id="RUS55765.1"/>
    </source>
</evidence>
<accession>A0A433RUD6</accession>
<keyword evidence="2" id="KW-1185">Reference proteome</keyword>
<proteinExistence type="predicted"/>
<dbReference type="AlphaFoldDB" id="A0A433RUD6"/>
<sequence length="76" mass="9063">MYKTVAQTAKDIHMSESQVMRYVLHGRIRSVYDGEQFLINSQQFTTYFEQLEQLKHEIDIWKATPIPEDIDIKDED</sequence>
<organism evidence="1 2">
    <name type="scientific">Candidatus Kurthia intestinigallinarum</name>
    <dbReference type="NCBI Taxonomy" id="1562256"/>
    <lineage>
        <taxon>Bacteria</taxon>
        <taxon>Bacillati</taxon>
        <taxon>Bacillota</taxon>
        <taxon>Bacilli</taxon>
        <taxon>Bacillales</taxon>
        <taxon>Caryophanaceae</taxon>
        <taxon>Kurthia</taxon>
    </lineage>
</organism>
<comment type="caution">
    <text evidence="1">The sequence shown here is derived from an EMBL/GenBank/DDBJ whole genome shotgun (WGS) entry which is preliminary data.</text>
</comment>
<dbReference type="RefSeq" id="WP_020188972.1">
    <property type="nucleotide sequence ID" value="NZ_JTFC01000031.1"/>
</dbReference>
<dbReference type="Proteomes" id="UP000288623">
    <property type="component" value="Unassembled WGS sequence"/>
</dbReference>
<dbReference type="EMBL" id="JTFC01000031">
    <property type="protein sequence ID" value="RUS55765.1"/>
    <property type="molecule type" value="Genomic_DNA"/>
</dbReference>
<evidence type="ECO:0000313" key="2">
    <source>
        <dbReference type="Proteomes" id="UP000288623"/>
    </source>
</evidence>
<name>A0A433RUD6_9BACL</name>
<gene>
    <name evidence="1" type="ORF">QI30_12730</name>
</gene>